<organism evidence="2">
    <name type="scientific">Daucus carota subsp. sativus</name>
    <name type="common">Carrot</name>
    <dbReference type="NCBI Taxonomy" id="79200"/>
    <lineage>
        <taxon>Eukaryota</taxon>
        <taxon>Viridiplantae</taxon>
        <taxon>Streptophyta</taxon>
        <taxon>Embryophyta</taxon>
        <taxon>Tracheophyta</taxon>
        <taxon>Spermatophyta</taxon>
        <taxon>Magnoliopsida</taxon>
        <taxon>eudicotyledons</taxon>
        <taxon>Gunneridae</taxon>
        <taxon>Pentapetalae</taxon>
        <taxon>asterids</taxon>
        <taxon>campanulids</taxon>
        <taxon>Apiales</taxon>
        <taxon>Apiaceae</taxon>
        <taxon>Apioideae</taxon>
        <taxon>Scandiceae</taxon>
        <taxon>Daucinae</taxon>
        <taxon>Daucus</taxon>
        <taxon>Daucus sect. Daucus</taxon>
    </lineage>
</organism>
<dbReference type="PANTHER" id="PTHR47165:SF4">
    <property type="entry name" value="OS03G0429900 PROTEIN"/>
    <property type="match status" value="1"/>
</dbReference>
<dbReference type="SUPFAM" id="SSF50249">
    <property type="entry name" value="Nucleic acid-binding proteins"/>
    <property type="match status" value="1"/>
</dbReference>
<dbReference type="Gramene" id="KZM90240">
    <property type="protein sequence ID" value="KZM90240"/>
    <property type="gene ID" value="DCAR_022395"/>
</dbReference>
<keyword evidence="1" id="KW-0812">Transmembrane</keyword>
<dbReference type="AlphaFoldDB" id="A0A161ZU38"/>
<gene>
    <name evidence="2" type="ORF">DCAR_022395</name>
</gene>
<dbReference type="InterPro" id="IPR012340">
    <property type="entry name" value="NA-bd_OB-fold"/>
</dbReference>
<protein>
    <recommendedName>
        <fullName evidence="3">Replication protein A OB domain-containing protein</fullName>
    </recommendedName>
</protein>
<comment type="caution">
    <text evidence="2">The sequence shown here is derived from an EMBL/GenBank/DDBJ whole genome shotgun (WGS) entry which is preliminary data.</text>
</comment>
<name>A0A161ZU38_DAUCS</name>
<evidence type="ECO:0008006" key="3">
    <source>
        <dbReference type="Google" id="ProtNLM"/>
    </source>
</evidence>
<dbReference type="PANTHER" id="PTHR47165">
    <property type="entry name" value="OS03G0429900 PROTEIN"/>
    <property type="match status" value="1"/>
</dbReference>
<keyword evidence="1" id="KW-0472">Membrane</keyword>
<reference evidence="2" key="1">
    <citation type="journal article" date="2016" name="Nat. Genet.">
        <title>A high-quality carrot genome assembly provides new insights into carotenoid accumulation and asterid genome evolution.</title>
        <authorList>
            <person name="Iorizzo M."/>
            <person name="Ellison S."/>
            <person name="Senalik D."/>
            <person name="Zeng P."/>
            <person name="Satapoomin P."/>
            <person name="Huang J."/>
            <person name="Bowman M."/>
            <person name="Iovene M."/>
            <person name="Sanseverino W."/>
            <person name="Cavagnaro P."/>
            <person name="Yildiz M."/>
            <person name="Macko-Podgorni A."/>
            <person name="Moranska E."/>
            <person name="Grzebelus E."/>
            <person name="Grzebelus D."/>
            <person name="Ashrafi H."/>
            <person name="Zheng Z."/>
            <person name="Cheng S."/>
            <person name="Spooner D."/>
            <person name="Van Deynze A."/>
            <person name="Simon P."/>
        </authorList>
    </citation>
    <scope>NUCLEOTIDE SEQUENCE [LARGE SCALE GENOMIC DNA]</scope>
    <source>
        <tissue evidence="2">Leaf</tissue>
    </source>
</reference>
<dbReference type="Gene3D" id="2.40.50.140">
    <property type="entry name" value="Nucleic acid-binding proteins"/>
    <property type="match status" value="1"/>
</dbReference>
<keyword evidence="1" id="KW-1133">Transmembrane helix</keyword>
<evidence type="ECO:0000256" key="1">
    <source>
        <dbReference type="SAM" id="Phobius"/>
    </source>
</evidence>
<proteinExistence type="predicted"/>
<accession>A0A161ZU38</accession>
<dbReference type="EMBL" id="LNRQ01000006">
    <property type="protein sequence ID" value="KZM90240.1"/>
    <property type="molecule type" value="Genomic_DNA"/>
</dbReference>
<evidence type="ECO:0000313" key="2">
    <source>
        <dbReference type="EMBL" id="KZM90240.1"/>
    </source>
</evidence>
<dbReference type="CDD" id="cd04481">
    <property type="entry name" value="RPA1_DBD_B_like"/>
    <property type="match status" value="1"/>
</dbReference>
<sequence length="330" mass="37110">MAESSEVNAMFDHLADLEKSRTDWKIKAWVTRLWPTNNAESGVVKGFNLILLDNDQFNLITQRHKLCSMCTVDVMGMIEEWEPASRVPTRYGERETLRFKLSDGRVVLGVCLWGELAVTVSNEYESEKKKPVVAIIASSKLTTFRQELQIGALPSTRIYLNLNIEAVEVFRKRFQLLVLADDNSFASTVVLTDRVVKRLAKTTVTNLMNSSKEAPNSEMPPVLRNIVGKTVTVKISLSKSNVAGDSNIYKVVDLCEGSVSGKKVAEYSPITKFPSFEQSQTDDYVVCLETPTSSDSVSKKIKMVKCFCIILMHMIVEQIEIIFTMMVFLL</sequence>
<feature type="transmembrane region" description="Helical" evidence="1">
    <location>
        <begin position="306"/>
        <end position="329"/>
    </location>
</feature>
<dbReference type="OMA" id="IMTVEVK"/>